<keyword evidence="8" id="KW-0805">Transcription regulation</keyword>
<dbReference type="InterPro" id="IPR033756">
    <property type="entry name" value="YlxH/NBP35"/>
</dbReference>
<feature type="compositionally biased region" description="Basic and acidic residues" evidence="11">
    <location>
        <begin position="139"/>
        <end position="170"/>
    </location>
</feature>
<dbReference type="InterPro" id="IPR006458">
    <property type="entry name" value="Ovate_C"/>
</dbReference>
<feature type="compositionally biased region" description="Basic and acidic residues" evidence="11">
    <location>
        <begin position="120"/>
        <end position="130"/>
    </location>
</feature>
<comment type="caution">
    <text evidence="13">The sequence shown here is derived from an EMBL/GenBank/DDBJ whole genome shotgun (WGS) entry which is preliminary data.</text>
</comment>
<dbReference type="PANTHER" id="PTHR23264:SF37">
    <property type="entry name" value="CYTOSOLIC FE-S CLUSTER ASSEMBLY FACTOR NBP35"/>
    <property type="match status" value="1"/>
</dbReference>
<name>A0ABQ7X467_BRANA</name>
<dbReference type="Proteomes" id="UP000824890">
    <property type="component" value="Unassembled WGS sequence"/>
</dbReference>
<evidence type="ECO:0000256" key="10">
    <source>
        <dbReference type="ARBA" id="ARBA00023242"/>
    </source>
</evidence>
<dbReference type="SUPFAM" id="SSF52540">
    <property type="entry name" value="P-loop containing nucleoside triphosphate hydrolases"/>
    <property type="match status" value="1"/>
</dbReference>
<feature type="region of interest" description="Disordered" evidence="11">
    <location>
        <begin position="120"/>
        <end position="184"/>
    </location>
</feature>
<accession>A0ABQ7X467</accession>
<feature type="non-terminal residue" evidence="13">
    <location>
        <position position="1"/>
    </location>
</feature>
<dbReference type="CDD" id="cd02037">
    <property type="entry name" value="Mrp_NBP35"/>
    <property type="match status" value="1"/>
</dbReference>
<evidence type="ECO:0000256" key="11">
    <source>
        <dbReference type="SAM" id="MobiDB-lite"/>
    </source>
</evidence>
<dbReference type="InterPro" id="IPR027417">
    <property type="entry name" value="P-loop_NTPase"/>
</dbReference>
<evidence type="ECO:0000259" key="12">
    <source>
        <dbReference type="PROSITE" id="PS51754"/>
    </source>
</evidence>
<keyword evidence="9" id="KW-0804">Transcription</keyword>
<evidence type="ECO:0000313" key="13">
    <source>
        <dbReference type="EMBL" id="KAH0849957.1"/>
    </source>
</evidence>
<keyword evidence="10" id="KW-0539">Nucleus</keyword>
<protein>
    <recommendedName>
        <fullName evidence="12">OVATE domain-containing protein</fullName>
    </recommendedName>
</protein>
<evidence type="ECO:0000256" key="8">
    <source>
        <dbReference type="ARBA" id="ARBA00023015"/>
    </source>
</evidence>
<dbReference type="InterPro" id="IPR019591">
    <property type="entry name" value="Mrp/NBP35_ATP-bd"/>
</dbReference>
<keyword evidence="4" id="KW-0547">Nucleotide-binding</keyword>
<evidence type="ECO:0000256" key="3">
    <source>
        <dbReference type="ARBA" id="ARBA00022723"/>
    </source>
</evidence>
<dbReference type="Pfam" id="PF10609">
    <property type="entry name" value="ParA"/>
    <property type="match status" value="1"/>
</dbReference>
<keyword evidence="14" id="KW-1185">Reference proteome</keyword>
<feature type="compositionally biased region" description="Basic and acidic residues" evidence="11">
    <location>
        <begin position="71"/>
        <end position="92"/>
    </location>
</feature>
<gene>
    <name evidence="13" type="ORF">HID58_095926</name>
</gene>
<sequence length="659" mass="73686">ILISFGMMKWGKKKPVSSSSSPGLSRAHHVSWFSKLTGSSDLKLAKEKKKQDDDEASQKMSSKSSLGSTKRRNDTHESSKRFQRVSAEKENATTRSANMESNEKFEEIMSSVRKKVRDFQRETMDGDKETVIMTPRIQVNRDRQQRCERRDQKLLEQKPKRPEQNPEVKVKKPARRTGTSNSRETLVAHQWQHLKETKLREVKLKADKQRKSMYLRRELGTKENSKVRVFSPRSSEKCRVKAIEDLKKAKQRAKEQEMENESFAVVKCSSDPQKDFRDSMIEMIMENGINRPEELKELLVCYLRLNSDEYHDMIINVFQQVHNDLLIHATSRLLAYSLCSHLHNSIPSSTRGIQTSQVDMDEGEIPENANEHCPGPLAETAGKSESCAGCPNQQACATGTAPTGPDPGGVGKSTFSAQLSFALAGMDHQVGLIDLDICGPSMPKMLGREGHLLHYSNYGWSPVYVGVLSISFTHSESDDEPAIWRGPRKSAQIKEFLKEVDWGDHIDSLVVDTPPGTSDEHITIVSSLQLPRKSPWPTDVKFMKLTTTETGSSVDVTQDMISCIRENAPELLDGVFAWSQVFDSSGGGAERMCEEMGVPFLGKVPLDPQLGRAAERGKSCFEANKCSVSAPALKSIIEKVVASIKMKEDLSGGDNKEIP</sequence>
<organism evidence="13 14">
    <name type="scientific">Brassica napus</name>
    <name type="common">Rape</name>
    <dbReference type="NCBI Taxonomy" id="3708"/>
    <lineage>
        <taxon>Eukaryota</taxon>
        <taxon>Viridiplantae</taxon>
        <taxon>Streptophyta</taxon>
        <taxon>Embryophyta</taxon>
        <taxon>Tracheophyta</taxon>
        <taxon>Spermatophyta</taxon>
        <taxon>Magnoliopsida</taxon>
        <taxon>eudicotyledons</taxon>
        <taxon>Gunneridae</taxon>
        <taxon>Pentapetalae</taxon>
        <taxon>rosids</taxon>
        <taxon>malvids</taxon>
        <taxon>Brassicales</taxon>
        <taxon>Brassicaceae</taxon>
        <taxon>Brassiceae</taxon>
        <taxon>Brassica</taxon>
    </lineage>
</organism>
<dbReference type="PROSITE" id="PS51754">
    <property type="entry name" value="OVATE"/>
    <property type="match status" value="1"/>
</dbReference>
<evidence type="ECO:0000256" key="4">
    <source>
        <dbReference type="ARBA" id="ARBA00022741"/>
    </source>
</evidence>
<feature type="domain" description="OVATE" evidence="12">
    <location>
        <begin position="265"/>
        <end position="324"/>
    </location>
</feature>
<evidence type="ECO:0000256" key="5">
    <source>
        <dbReference type="ARBA" id="ARBA00022840"/>
    </source>
</evidence>
<dbReference type="PANTHER" id="PTHR23264">
    <property type="entry name" value="NUCLEOTIDE-BINDING PROTEIN NBP35 YEAST -RELATED"/>
    <property type="match status" value="1"/>
</dbReference>
<keyword evidence="3" id="KW-0479">Metal-binding</keyword>
<comment type="subcellular location">
    <subcellularLocation>
        <location evidence="1">Nucleus</location>
    </subcellularLocation>
</comment>
<evidence type="ECO:0000256" key="2">
    <source>
        <dbReference type="ARBA" id="ARBA00022491"/>
    </source>
</evidence>
<keyword evidence="6" id="KW-0408">Iron</keyword>
<evidence type="ECO:0000313" key="14">
    <source>
        <dbReference type="Proteomes" id="UP000824890"/>
    </source>
</evidence>
<dbReference type="NCBIfam" id="TIGR01568">
    <property type="entry name" value="A_thal_3678"/>
    <property type="match status" value="1"/>
</dbReference>
<feature type="region of interest" description="Disordered" evidence="11">
    <location>
        <begin position="43"/>
        <end position="106"/>
    </location>
</feature>
<evidence type="ECO:0000256" key="6">
    <source>
        <dbReference type="ARBA" id="ARBA00023004"/>
    </source>
</evidence>
<evidence type="ECO:0000256" key="9">
    <source>
        <dbReference type="ARBA" id="ARBA00023163"/>
    </source>
</evidence>
<feature type="compositionally biased region" description="Basic and acidic residues" evidence="11">
    <location>
        <begin position="43"/>
        <end position="52"/>
    </location>
</feature>
<keyword evidence="7" id="KW-0411">Iron-sulfur</keyword>
<reference evidence="13 14" key="1">
    <citation type="submission" date="2021-05" db="EMBL/GenBank/DDBJ databases">
        <title>Genome Assembly of Synthetic Allotetraploid Brassica napus Reveals Homoeologous Exchanges between Subgenomes.</title>
        <authorList>
            <person name="Davis J.T."/>
        </authorList>
    </citation>
    <scope>NUCLEOTIDE SEQUENCE [LARGE SCALE GENOMIC DNA]</scope>
    <source>
        <strain evidence="14">cv. Da-Ae</strain>
        <tissue evidence="13">Seedling</tissue>
    </source>
</reference>
<feature type="compositionally biased region" description="Low complexity" evidence="11">
    <location>
        <begin position="58"/>
        <end position="68"/>
    </location>
</feature>
<keyword evidence="5" id="KW-0067">ATP-binding</keyword>
<keyword evidence="2" id="KW-0678">Repressor</keyword>
<proteinExistence type="predicted"/>
<evidence type="ECO:0000256" key="1">
    <source>
        <dbReference type="ARBA" id="ARBA00004123"/>
    </source>
</evidence>
<evidence type="ECO:0000256" key="7">
    <source>
        <dbReference type="ARBA" id="ARBA00023014"/>
    </source>
</evidence>
<dbReference type="Gene3D" id="3.40.50.300">
    <property type="entry name" value="P-loop containing nucleotide triphosphate hydrolases"/>
    <property type="match status" value="1"/>
</dbReference>
<dbReference type="EMBL" id="JAGKQM010002228">
    <property type="protein sequence ID" value="KAH0849957.1"/>
    <property type="molecule type" value="Genomic_DNA"/>
</dbReference>
<dbReference type="Pfam" id="PF04844">
    <property type="entry name" value="Ovate"/>
    <property type="match status" value="1"/>
</dbReference>